<dbReference type="GO" id="GO:0016491">
    <property type="term" value="F:oxidoreductase activity"/>
    <property type="evidence" value="ECO:0007669"/>
    <property type="project" value="UniProtKB-KW"/>
</dbReference>
<comment type="cofactor">
    <cofactor evidence="1">
        <name>FMN</name>
        <dbReference type="ChEBI" id="CHEBI:58210"/>
    </cofactor>
</comment>
<protein>
    <submittedName>
        <fullName evidence="7">NADH dehydrogenase</fullName>
    </submittedName>
</protein>
<comment type="similarity">
    <text evidence="2">Belongs to the nitroreductase family.</text>
</comment>
<dbReference type="SUPFAM" id="SSF55469">
    <property type="entry name" value="FMN-dependent nitroreductase-like"/>
    <property type="match status" value="1"/>
</dbReference>
<keyword evidence="8" id="KW-1185">Reference proteome</keyword>
<evidence type="ECO:0000256" key="2">
    <source>
        <dbReference type="ARBA" id="ARBA00007118"/>
    </source>
</evidence>
<dbReference type="Proteomes" id="UP000077173">
    <property type="component" value="Unassembled WGS sequence"/>
</dbReference>
<evidence type="ECO:0000256" key="1">
    <source>
        <dbReference type="ARBA" id="ARBA00001917"/>
    </source>
</evidence>
<dbReference type="InterPro" id="IPR029479">
    <property type="entry name" value="Nitroreductase"/>
</dbReference>
<evidence type="ECO:0000256" key="5">
    <source>
        <dbReference type="ARBA" id="ARBA00023002"/>
    </source>
</evidence>
<comment type="caution">
    <text evidence="7">The sequence shown here is derived from an EMBL/GenBank/DDBJ whole genome shotgun (WGS) entry which is preliminary data.</text>
</comment>
<dbReference type="Gene3D" id="3.40.109.10">
    <property type="entry name" value="NADH Oxidase"/>
    <property type="match status" value="1"/>
</dbReference>
<accession>A0A176YIP5</accession>
<reference evidence="7 8" key="1">
    <citation type="submission" date="2016-02" db="EMBL/GenBank/DDBJ databases">
        <title>Draft genome sequence of the strain BR 10247T Bradyrhizobium neotropicale isolated from nodules of Centrolobium paraense.</title>
        <authorList>
            <person name="Simoes-Araujo J.L."/>
            <person name="Barauna A.C."/>
            <person name="Silva K."/>
            <person name="Zilli J.E."/>
        </authorList>
    </citation>
    <scope>NUCLEOTIDE SEQUENCE [LARGE SCALE GENOMIC DNA]</scope>
    <source>
        <strain evidence="7 8">BR 10247</strain>
    </source>
</reference>
<keyword evidence="3" id="KW-0285">Flavoprotein</keyword>
<keyword evidence="4" id="KW-0288">FMN</keyword>
<dbReference type="RefSeq" id="WP_063682105.1">
    <property type="nucleotide sequence ID" value="NZ_LSEF01000121.1"/>
</dbReference>
<dbReference type="CDD" id="cd02136">
    <property type="entry name" value="PnbA_NfnB-like"/>
    <property type="match status" value="1"/>
</dbReference>
<gene>
    <name evidence="7" type="ORF">AXW67_32045</name>
</gene>
<dbReference type="Pfam" id="PF00881">
    <property type="entry name" value="Nitroreductase"/>
    <property type="match status" value="1"/>
</dbReference>
<dbReference type="PANTHER" id="PTHR43673">
    <property type="entry name" value="NAD(P)H NITROREDUCTASE YDGI-RELATED"/>
    <property type="match status" value="1"/>
</dbReference>
<dbReference type="InterPro" id="IPR000415">
    <property type="entry name" value="Nitroreductase-like"/>
</dbReference>
<dbReference type="PANTHER" id="PTHR43673:SF2">
    <property type="entry name" value="NITROREDUCTASE"/>
    <property type="match status" value="1"/>
</dbReference>
<feature type="domain" description="Nitroreductase" evidence="6">
    <location>
        <begin position="8"/>
        <end position="197"/>
    </location>
</feature>
<evidence type="ECO:0000256" key="3">
    <source>
        <dbReference type="ARBA" id="ARBA00022630"/>
    </source>
</evidence>
<organism evidence="7 8">
    <name type="scientific">Bradyrhizobium neotropicale</name>
    <dbReference type="NCBI Taxonomy" id="1497615"/>
    <lineage>
        <taxon>Bacteria</taxon>
        <taxon>Pseudomonadati</taxon>
        <taxon>Pseudomonadota</taxon>
        <taxon>Alphaproteobacteria</taxon>
        <taxon>Hyphomicrobiales</taxon>
        <taxon>Nitrobacteraceae</taxon>
        <taxon>Bradyrhizobium</taxon>
    </lineage>
</organism>
<dbReference type="AlphaFoldDB" id="A0A176YIP5"/>
<evidence type="ECO:0000256" key="4">
    <source>
        <dbReference type="ARBA" id="ARBA00022643"/>
    </source>
</evidence>
<sequence length="223" mass="25107">MKVSDALSSRSSVRAFLDVPVSGEIVKDILLAASRSPSGGNLQPWHVWALGGQELARFKALMAERIKMNPKGEQPEYNIYPPELKEPYRSRRFKNGEDLYRTIGIPREDKAARLNQLARNFSFFGAPVGLFFAIDRQMEPGQWVDLGMYMQSIMLLALEKGLSTCPQEAWALWHNTVAEFIELPSHLMLFCGMALGYMDRAHPINSLHADRADLSEFATISGF</sequence>
<evidence type="ECO:0000313" key="7">
    <source>
        <dbReference type="EMBL" id="OAF06604.1"/>
    </source>
</evidence>
<evidence type="ECO:0000313" key="8">
    <source>
        <dbReference type="Proteomes" id="UP000077173"/>
    </source>
</evidence>
<dbReference type="EMBL" id="LSEF01000121">
    <property type="protein sequence ID" value="OAF06604.1"/>
    <property type="molecule type" value="Genomic_DNA"/>
</dbReference>
<name>A0A176YIP5_9BRAD</name>
<proteinExistence type="inferred from homology"/>
<evidence type="ECO:0000259" key="6">
    <source>
        <dbReference type="Pfam" id="PF00881"/>
    </source>
</evidence>
<keyword evidence="5" id="KW-0560">Oxidoreductase</keyword>